<comment type="similarity">
    <text evidence="4 5">Belongs to the small heat shock protein (HSP20) family.</text>
</comment>
<dbReference type="GO" id="GO:0006952">
    <property type="term" value="P:defense response"/>
    <property type="evidence" value="ECO:0007669"/>
    <property type="project" value="UniProtKB-KW"/>
</dbReference>
<reference evidence="10" key="2">
    <citation type="submission" date="2025-08" db="UniProtKB">
        <authorList>
            <consortium name="RefSeq"/>
        </authorList>
    </citation>
    <scope>IDENTIFICATION</scope>
    <source>
        <tissue evidence="10">Leaf</tissue>
    </source>
</reference>
<evidence type="ECO:0000259" key="8">
    <source>
        <dbReference type="PROSITE" id="PS01031"/>
    </source>
</evidence>
<evidence type="ECO:0000256" key="2">
    <source>
        <dbReference type="ARBA" id="ARBA00022475"/>
    </source>
</evidence>
<dbReference type="GeneID" id="110785313"/>
<sequence length="241" mass="25822">MAIKTKSSTPGSPSYVDFHPACDFLKAEGIETLIIHLPDFKKEQLRVQVNKEGVVIVSGERATNEDGSKRSRFVKETKIPEGCDINDIRAKFINGRLNVTMPKKILITPPPPPPPPPPQLIQEQPPSSSSPPPPPPKPEAVTDQKPKPEAASVSDDQTPKGSTIIGGTETSCSYHGQPKSINRMFELGSVIQSRLQGRKNVALGFGIAVVTMVAIGAFVASKLGSDTTSSPSLYIEDSGLM</sequence>
<name>A0A9R0JSG4_SPIOL</name>
<evidence type="ECO:0000313" key="9">
    <source>
        <dbReference type="Proteomes" id="UP000813463"/>
    </source>
</evidence>
<evidence type="ECO:0000256" key="1">
    <source>
        <dbReference type="ARBA" id="ARBA00004162"/>
    </source>
</evidence>
<dbReference type="GO" id="GO:0005886">
    <property type="term" value="C:plasma membrane"/>
    <property type="evidence" value="ECO:0007669"/>
    <property type="project" value="UniProtKB-SubCell"/>
</dbReference>
<feature type="transmembrane region" description="Helical" evidence="7">
    <location>
        <begin position="201"/>
        <end position="220"/>
    </location>
</feature>
<dbReference type="Pfam" id="PF00011">
    <property type="entry name" value="HSP20"/>
    <property type="match status" value="1"/>
</dbReference>
<dbReference type="RefSeq" id="XP_021845441.2">
    <property type="nucleotide sequence ID" value="XM_021989749.2"/>
</dbReference>
<evidence type="ECO:0000313" key="10">
    <source>
        <dbReference type="RefSeq" id="XP_021845441.2"/>
    </source>
</evidence>
<organism evidence="9 10">
    <name type="scientific">Spinacia oleracea</name>
    <name type="common">Spinach</name>
    <dbReference type="NCBI Taxonomy" id="3562"/>
    <lineage>
        <taxon>Eukaryota</taxon>
        <taxon>Viridiplantae</taxon>
        <taxon>Streptophyta</taxon>
        <taxon>Embryophyta</taxon>
        <taxon>Tracheophyta</taxon>
        <taxon>Spermatophyta</taxon>
        <taxon>Magnoliopsida</taxon>
        <taxon>eudicotyledons</taxon>
        <taxon>Gunneridae</taxon>
        <taxon>Pentapetalae</taxon>
        <taxon>Caryophyllales</taxon>
        <taxon>Chenopodiaceae</taxon>
        <taxon>Chenopodioideae</taxon>
        <taxon>Anserineae</taxon>
        <taxon>Spinacia</taxon>
    </lineage>
</organism>
<feature type="compositionally biased region" description="Pro residues" evidence="6">
    <location>
        <begin position="108"/>
        <end position="119"/>
    </location>
</feature>
<evidence type="ECO:0000256" key="3">
    <source>
        <dbReference type="ARBA" id="ARBA00022821"/>
    </source>
</evidence>
<dbReference type="InterPro" id="IPR008978">
    <property type="entry name" value="HSP20-like_chaperone"/>
</dbReference>
<evidence type="ECO:0000256" key="7">
    <source>
        <dbReference type="SAM" id="Phobius"/>
    </source>
</evidence>
<dbReference type="AlphaFoldDB" id="A0A9R0JSG4"/>
<dbReference type="PROSITE" id="PS01031">
    <property type="entry name" value="SHSP"/>
    <property type="match status" value="1"/>
</dbReference>
<accession>A0A9R0JSG4</accession>
<keyword evidence="3" id="KW-0611">Plant defense</keyword>
<keyword evidence="7" id="KW-0812">Transmembrane</keyword>
<keyword evidence="7" id="KW-1133">Transmembrane helix</keyword>
<dbReference type="InterPro" id="IPR002068">
    <property type="entry name" value="A-crystallin/Hsp20_dom"/>
</dbReference>
<dbReference type="Proteomes" id="UP000813463">
    <property type="component" value="Chromosome 6"/>
</dbReference>
<feature type="compositionally biased region" description="Pro residues" evidence="6">
    <location>
        <begin position="128"/>
        <end position="138"/>
    </location>
</feature>
<feature type="region of interest" description="Disordered" evidence="6">
    <location>
        <begin position="103"/>
        <end position="175"/>
    </location>
</feature>
<dbReference type="SUPFAM" id="SSF49764">
    <property type="entry name" value="HSP20-like chaperones"/>
    <property type="match status" value="1"/>
</dbReference>
<evidence type="ECO:0000256" key="5">
    <source>
        <dbReference type="RuleBase" id="RU003616"/>
    </source>
</evidence>
<dbReference type="CDD" id="cd06464">
    <property type="entry name" value="ACD_sHsps-like"/>
    <property type="match status" value="1"/>
</dbReference>
<dbReference type="KEGG" id="soe:110785313"/>
<dbReference type="Gene3D" id="2.60.40.790">
    <property type="match status" value="1"/>
</dbReference>
<dbReference type="PANTHER" id="PTHR43670">
    <property type="entry name" value="HEAT SHOCK PROTEIN 26"/>
    <property type="match status" value="1"/>
</dbReference>
<keyword evidence="2" id="KW-1003">Cell membrane</keyword>
<feature type="domain" description="SHSP" evidence="8">
    <location>
        <begin position="13"/>
        <end position="118"/>
    </location>
</feature>
<dbReference type="PANTHER" id="PTHR43670:SF114">
    <property type="entry name" value="OS05G0592000 PROTEIN"/>
    <property type="match status" value="1"/>
</dbReference>
<dbReference type="GO" id="GO:0034605">
    <property type="term" value="P:cellular response to heat"/>
    <property type="evidence" value="ECO:0000318"/>
    <property type="project" value="GO_Central"/>
</dbReference>
<keyword evidence="7" id="KW-0472">Membrane</keyword>
<evidence type="ECO:0000256" key="4">
    <source>
        <dbReference type="PROSITE-ProRule" id="PRU00285"/>
    </source>
</evidence>
<keyword evidence="9" id="KW-1185">Reference proteome</keyword>
<gene>
    <name evidence="10" type="primary">LOC110785313</name>
</gene>
<reference evidence="9" key="1">
    <citation type="journal article" date="2021" name="Nat. Commun.">
        <title>Genomic analyses provide insights into spinach domestication and the genetic basis of agronomic traits.</title>
        <authorList>
            <person name="Cai X."/>
            <person name="Sun X."/>
            <person name="Xu C."/>
            <person name="Sun H."/>
            <person name="Wang X."/>
            <person name="Ge C."/>
            <person name="Zhang Z."/>
            <person name="Wang Q."/>
            <person name="Fei Z."/>
            <person name="Jiao C."/>
            <person name="Wang Q."/>
        </authorList>
    </citation>
    <scope>NUCLEOTIDE SEQUENCE [LARGE SCALE GENOMIC DNA]</scope>
    <source>
        <strain evidence="9">cv. Varoflay</strain>
    </source>
</reference>
<comment type="subcellular location">
    <subcellularLocation>
        <location evidence="1">Cell membrane</location>
        <topology evidence="1">Single-pass membrane protein</topology>
    </subcellularLocation>
</comment>
<protein>
    <recommendedName>
        <fullName evidence="8">SHSP domain-containing protein</fullName>
    </recommendedName>
</protein>
<evidence type="ECO:0000256" key="6">
    <source>
        <dbReference type="SAM" id="MobiDB-lite"/>
    </source>
</evidence>
<proteinExistence type="inferred from homology"/>